<accession>A0A2M6WAD8</accession>
<dbReference type="Proteomes" id="UP000231464">
    <property type="component" value="Unassembled WGS sequence"/>
</dbReference>
<reference evidence="2" key="1">
    <citation type="submission" date="2017-09" db="EMBL/GenBank/DDBJ databases">
        <title>Depth-based differentiation of microbial function through sediment-hosted aquifers and enrichment of novel symbionts in the deep terrestrial subsurface.</title>
        <authorList>
            <person name="Probst A.J."/>
            <person name="Ladd B."/>
            <person name="Jarett J.K."/>
            <person name="Geller-Mcgrath D.E."/>
            <person name="Sieber C.M.K."/>
            <person name="Emerson J.B."/>
            <person name="Anantharaman K."/>
            <person name="Thomas B.C."/>
            <person name="Malmstrom R."/>
            <person name="Stieglmeier M."/>
            <person name="Klingl A."/>
            <person name="Woyke T."/>
            <person name="Ryan C.M."/>
            <person name="Banfield J.F."/>
        </authorList>
    </citation>
    <scope>NUCLEOTIDE SEQUENCE [LARGE SCALE GENOMIC DNA]</scope>
</reference>
<dbReference type="EMBL" id="PFBP01000035">
    <property type="protein sequence ID" value="PIT89773.1"/>
    <property type="molecule type" value="Genomic_DNA"/>
</dbReference>
<comment type="caution">
    <text evidence="1">The sequence shown here is derived from an EMBL/GenBank/DDBJ whole genome shotgun (WGS) entry which is preliminary data.</text>
</comment>
<name>A0A2M6WAD8_9BACT</name>
<gene>
    <name evidence="1" type="ORF">COU23_02145</name>
</gene>
<proteinExistence type="predicted"/>
<evidence type="ECO:0000313" key="1">
    <source>
        <dbReference type="EMBL" id="PIT89773.1"/>
    </source>
</evidence>
<evidence type="ECO:0000313" key="2">
    <source>
        <dbReference type="Proteomes" id="UP000231464"/>
    </source>
</evidence>
<sequence>MVKAKEEQMEDLAKVRRQVEDHLRKNTAAVLPVAAELGIVPGDRRNRENYIKEFFMFLDNREKISLLDRYFRLLFEERKIKVLKKIGAEVPLDAELEKIREIKRGYDEGKVYFYDFAIFGIEMVPRFIPLSQEGARWYFLLEVFKRIEDLHISKNLRLRQKLETLVSLEFPWDFTTTGKEVFLATFHYLYLMVYGKKGPGPGYGDSMSRG</sequence>
<protein>
    <submittedName>
        <fullName evidence="1">Uncharacterized protein</fullName>
    </submittedName>
</protein>
<organism evidence="1 2">
    <name type="scientific">Candidatus Kuenenbacteria bacterium CG10_big_fil_rev_8_21_14_0_10_36_11</name>
    <dbReference type="NCBI Taxonomy" id="1974618"/>
    <lineage>
        <taxon>Bacteria</taxon>
        <taxon>Candidatus Kueneniibacteriota</taxon>
    </lineage>
</organism>
<dbReference type="AlphaFoldDB" id="A0A2M6WAD8"/>